<evidence type="ECO:0000256" key="2">
    <source>
        <dbReference type="ARBA" id="ARBA00004167"/>
    </source>
</evidence>
<evidence type="ECO:0000256" key="4">
    <source>
        <dbReference type="ARBA" id="ARBA00010617"/>
    </source>
</evidence>
<keyword evidence="16" id="KW-1185">Reference proteome</keyword>
<dbReference type="InterPro" id="IPR050364">
    <property type="entry name" value="Cytochrome_P450_fung"/>
</dbReference>
<dbReference type="EMBL" id="JBANRG010000012">
    <property type="protein sequence ID" value="KAK7461912.1"/>
    <property type="molecule type" value="Genomic_DNA"/>
</dbReference>
<organism evidence="15 16">
    <name type="scientific">Marasmiellus scandens</name>
    <dbReference type="NCBI Taxonomy" id="2682957"/>
    <lineage>
        <taxon>Eukaryota</taxon>
        <taxon>Fungi</taxon>
        <taxon>Dikarya</taxon>
        <taxon>Basidiomycota</taxon>
        <taxon>Agaricomycotina</taxon>
        <taxon>Agaricomycetes</taxon>
        <taxon>Agaricomycetidae</taxon>
        <taxon>Agaricales</taxon>
        <taxon>Marasmiineae</taxon>
        <taxon>Omphalotaceae</taxon>
        <taxon>Marasmiellus</taxon>
    </lineage>
</organism>
<evidence type="ECO:0000256" key="5">
    <source>
        <dbReference type="ARBA" id="ARBA00022617"/>
    </source>
</evidence>
<dbReference type="InterPro" id="IPR002401">
    <property type="entry name" value="Cyt_P450_E_grp-I"/>
</dbReference>
<evidence type="ECO:0000256" key="11">
    <source>
        <dbReference type="ARBA" id="ARBA00023033"/>
    </source>
</evidence>
<dbReference type="Gene3D" id="1.10.630.10">
    <property type="entry name" value="Cytochrome P450"/>
    <property type="match status" value="1"/>
</dbReference>
<keyword evidence="12" id="KW-0472">Membrane</keyword>
<evidence type="ECO:0000256" key="6">
    <source>
        <dbReference type="ARBA" id="ARBA00022692"/>
    </source>
</evidence>
<comment type="cofactor">
    <cofactor evidence="1">
        <name>heme</name>
        <dbReference type="ChEBI" id="CHEBI:30413"/>
    </cofactor>
</comment>
<name>A0ABR1JIT4_9AGAR</name>
<dbReference type="InterPro" id="IPR036396">
    <property type="entry name" value="Cyt_P450_sf"/>
</dbReference>
<dbReference type="PANTHER" id="PTHR46300">
    <property type="entry name" value="P450, PUTATIVE (EUROFUNG)-RELATED-RELATED"/>
    <property type="match status" value="1"/>
</dbReference>
<dbReference type="Proteomes" id="UP001498398">
    <property type="component" value="Unassembled WGS sequence"/>
</dbReference>
<accession>A0ABR1JIT4</accession>
<evidence type="ECO:0000256" key="7">
    <source>
        <dbReference type="ARBA" id="ARBA00022723"/>
    </source>
</evidence>
<evidence type="ECO:0000313" key="15">
    <source>
        <dbReference type="EMBL" id="KAK7461912.1"/>
    </source>
</evidence>
<evidence type="ECO:0000256" key="10">
    <source>
        <dbReference type="ARBA" id="ARBA00023004"/>
    </source>
</evidence>
<keyword evidence="5 14" id="KW-0349">Heme</keyword>
<keyword evidence="13" id="KW-0325">Glycoprotein</keyword>
<comment type="subcellular location">
    <subcellularLocation>
        <location evidence="2">Membrane</location>
        <topology evidence="2">Single-pass membrane protein</topology>
    </subcellularLocation>
</comment>
<keyword evidence="7 14" id="KW-0479">Metal-binding</keyword>
<evidence type="ECO:0000313" key="16">
    <source>
        <dbReference type="Proteomes" id="UP001498398"/>
    </source>
</evidence>
<evidence type="ECO:0000256" key="12">
    <source>
        <dbReference type="ARBA" id="ARBA00023136"/>
    </source>
</evidence>
<comment type="pathway">
    <text evidence="3">Secondary metabolite biosynthesis.</text>
</comment>
<keyword evidence="9 14" id="KW-0560">Oxidoreductase</keyword>
<dbReference type="PRINTS" id="PR00385">
    <property type="entry name" value="P450"/>
</dbReference>
<evidence type="ECO:0000256" key="9">
    <source>
        <dbReference type="ARBA" id="ARBA00023002"/>
    </source>
</evidence>
<evidence type="ECO:0008006" key="17">
    <source>
        <dbReference type="Google" id="ProtNLM"/>
    </source>
</evidence>
<evidence type="ECO:0000256" key="13">
    <source>
        <dbReference type="ARBA" id="ARBA00023180"/>
    </source>
</evidence>
<comment type="caution">
    <text evidence="15">The sequence shown here is derived from an EMBL/GenBank/DDBJ whole genome shotgun (WGS) entry which is preliminary data.</text>
</comment>
<protein>
    <recommendedName>
        <fullName evidence="17">Cytochrome P450</fullName>
    </recommendedName>
</protein>
<keyword evidence="10 14" id="KW-0408">Iron</keyword>
<proteinExistence type="inferred from homology"/>
<dbReference type="Pfam" id="PF00067">
    <property type="entry name" value="p450"/>
    <property type="match status" value="1"/>
</dbReference>
<keyword evidence="11 14" id="KW-0503">Monooxygenase</keyword>
<keyword evidence="8" id="KW-1133">Transmembrane helix</keyword>
<dbReference type="SUPFAM" id="SSF48264">
    <property type="entry name" value="Cytochrome P450"/>
    <property type="match status" value="1"/>
</dbReference>
<evidence type="ECO:0000256" key="1">
    <source>
        <dbReference type="ARBA" id="ARBA00001971"/>
    </source>
</evidence>
<dbReference type="InterPro" id="IPR001128">
    <property type="entry name" value="Cyt_P450"/>
</dbReference>
<keyword evidence="6" id="KW-0812">Transmembrane</keyword>
<evidence type="ECO:0000256" key="14">
    <source>
        <dbReference type="RuleBase" id="RU000461"/>
    </source>
</evidence>
<dbReference type="PROSITE" id="PS00086">
    <property type="entry name" value="CYTOCHROME_P450"/>
    <property type="match status" value="1"/>
</dbReference>
<dbReference type="PANTHER" id="PTHR46300:SF2">
    <property type="entry name" value="CYTOCHROME P450 MONOOXYGENASE ALNH-RELATED"/>
    <property type="match status" value="1"/>
</dbReference>
<sequence>MWILVLTCIVIAWAVFKLAKVGKREPTLPPGPPTLPVLGNVHVFPTEFGFFKFTEWAREYGDIFSLKVGPDTVVVITSMKAVKELIDQQSGLTADRPKSYMVETMYEDVHAALMRYSCVDTFLISDSRLFFTPDEKWRLLRKTMHPILTPAGAAEHQPIQAAETTQLMYELLHSPDDFFTHLKRYSTSVITSVVFGKHFPRYECPEMEAIFKSVDAAERVFEYGAHPPVDQLPFLNYIPDRWARWKRMAKWGNRTDSTREENGCFLENAIKKQEEYGLTRKMLGYLGGVLLDGGAHTTSAFLQTLILCLMAYPEVQKKAQAEIDRLVGQGRAPRLEDFDQLPYCQALINETHRFRPVAPMGIPHAMLDEGEYRNYVLPKGTVIFINVWGIYHDPDVYDDPEVFNPDRYLGNQFGTKAGVDVRDFRNNIAFGGGRRICPGMHLGNTSLALNVMNLLWAFDLSPLTDPRTGKPVPVDTFKYDKGAFYAPTPFSCNIKPRSAAKARIIEEEFLAAQSVFEKFEKASTVELEPVDESF</sequence>
<dbReference type="PRINTS" id="PR00463">
    <property type="entry name" value="EP450I"/>
</dbReference>
<dbReference type="CDD" id="cd11065">
    <property type="entry name" value="CYP64-like"/>
    <property type="match status" value="1"/>
</dbReference>
<comment type="similarity">
    <text evidence="4 14">Belongs to the cytochrome P450 family.</text>
</comment>
<gene>
    <name evidence="15" type="ORF">VKT23_008343</name>
</gene>
<evidence type="ECO:0000256" key="3">
    <source>
        <dbReference type="ARBA" id="ARBA00005179"/>
    </source>
</evidence>
<reference evidence="15 16" key="1">
    <citation type="submission" date="2024-01" db="EMBL/GenBank/DDBJ databases">
        <title>A draft genome for the cacao thread blight pathogen Marasmiellus scandens.</title>
        <authorList>
            <person name="Baruah I.K."/>
            <person name="Leung J."/>
            <person name="Bukari Y."/>
            <person name="Amoako-Attah I."/>
            <person name="Meinhardt L.W."/>
            <person name="Bailey B.A."/>
            <person name="Cohen S.P."/>
        </authorList>
    </citation>
    <scope>NUCLEOTIDE SEQUENCE [LARGE SCALE GENOMIC DNA]</scope>
    <source>
        <strain evidence="15 16">GH-19</strain>
    </source>
</reference>
<dbReference type="InterPro" id="IPR017972">
    <property type="entry name" value="Cyt_P450_CS"/>
</dbReference>
<evidence type="ECO:0000256" key="8">
    <source>
        <dbReference type="ARBA" id="ARBA00022989"/>
    </source>
</evidence>